<name>A0A443S370_9ACAR</name>
<dbReference type="SUPFAM" id="SSF53920">
    <property type="entry name" value="Fe-only hydrogenase"/>
    <property type="match status" value="1"/>
</dbReference>
<dbReference type="Proteomes" id="UP000288716">
    <property type="component" value="Unassembled WGS sequence"/>
</dbReference>
<protein>
    <submittedName>
        <fullName evidence="1">Cytosolic Fe-S cluster assembly factor narfl-like protein</fullName>
    </submittedName>
</protein>
<comment type="caution">
    <text evidence="1">The sequence shown here is derived from an EMBL/GenBank/DDBJ whole genome shotgun (WGS) entry which is preliminary data.</text>
</comment>
<reference evidence="1 2" key="1">
    <citation type="journal article" date="2018" name="Gigascience">
        <title>Genomes of trombidid mites reveal novel predicted allergens and laterally-transferred genes associated with secondary metabolism.</title>
        <authorList>
            <person name="Dong X."/>
            <person name="Chaisiri K."/>
            <person name="Xia D."/>
            <person name="Armstrong S.D."/>
            <person name="Fang Y."/>
            <person name="Donnelly M.J."/>
            <person name="Kadowaki T."/>
            <person name="McGarry J.W."/>
            <person name="Darby A.C."/>
            <person name="Makepeace B.L."/>
        </authorList>
    </citation>
    <scope>NUCLEOTIDE SEQUENCE [LARGE SCALE GENOMIC DNA]</scope>
    <source>
        <strain evidence="1">UoL-UT</strain>
    </source>
</reference>
<proteinExistence type="predicted"/>
<evidence type="ECO:0000313" key="1">
    <source>
        <dbReference type="EMBL" id="RWS21933.1"/>
    </source>
</evidence>
<dbReference type="OrthoDB" id="10253113at2759"/>
<dbReference type="EMBL" id="NCKV01010325">
    <property type="protein sequence ID" value="RWS21933.1"/>
    <property type="molecule type" value="Genomic_DNA"/>
</dbReference>
<dbReference type="InterPro" id="IPR009016">
    <property type="entry name" value="Fe_hydrogenase"/>
</dbReference>
<accession>A0A443S370</accession>
<dbReference type="AlphaFoldDB" id="A0A443S370"/>
<dbReference type="VEuPathDB" id="VectorBase:LDEU010107"/>
<evidence type="ECO:0000313" key="2">
    <source>
        <dbReference type="Proteomes" id="UP000288716"/>
    </source>
</evidence>
<dbReference type="STRING" id="299467.A0A443S370"/>
<keyword evidence="2" id="KW-1185">Reference proteome</keyword>
<sequence>MACPSGCLNGGGQSRGNSADDKLLSRVEEIYKSLKIIDLSLESSDEFVAKLYQKYFPTEEAIENLLYTKFRVLAKDSNNFNVAWYGRGRISVIQKESVMSLETCQLVNK</sequence>
<gene>
    <name evidence="1" type="ORF">B4U80_14085</name>
</gene>
<organism evidence="1 2">
    <name type="scientific">Leptotrombidium deliense</name>
    <dbReference type="NCBI Taxonomy" id="299467"/>
    <lineage>
        <taxon>Eukaryota</taxon>
        <taxon>Metazoa</taxon>
        <taxon>Ecdysozoa</taxon>
        <taxon>Arthropoda</taxon>
        <taxon>Chelicerata</taxon>
        <taxon>Arachnida</taxon>
        <taxon>Acari</taxon>
        <taxon>Acariformes</taxon>
        <taxon>Trombidiformes</taxon>
        <taxon>Prostigmata</taxon>
        <taxon>Anystina</taxon>
        <taxon>Parasitengona</taxon>
        <taxon>Trombiculoidea</taxon>
        <taxon>Trombiculidae</taxon>
        <taxon>Leptotrombidium</taxon>
    </lineage>
</organism>